<keyword evidence="10 11" id="KW-0961">Cell wall biogenesis/degradation</keyword>
<accession>A0ABV7WSS0</accession>
<evidence type="ECO:0000256" key="3">
    <source>
        <dbReference type="ARBA" id="ARBA00022692"/>
    </source>
</evidence>
<organism evidence="12 13">
    <name type="scientific">Reinekea marina</name>
    <dbReference type="NCBI Taxonomy" id="1310421"/>
    <lineage>
        <taxon>Bacteria</taxon>
        <taxon>Pseudomonadati</taxon>
        <taxon>Pseudomonadota</taxon>
        <taxon>Gammaproteobacteria</taxon>
        <taxon>Oceanospirillales</taxon>
        <taxon>Saccharospirillaceae</taxon>
        <taxon>Reinekea</taxon>
    </lineage>
</organism>
<keyword evidence="2 10" id="KW-1003">Cell membrane</keyword>
<keyword evidence="3 10" id="KW-0812">Transmembrane</keyword>
<evidence type="ECO:0000256" key="8">
    <source>
        <dbReference type="ARBA" id="ARBA00060041"/>
    </source>
</evidence>
<evidence type="ECO:0000256" key="5">
    <source>
        <dbReference type="ARBA" id="ARBA00022984"/>
    </source>
</evidence>
<keyword evidence="7 10" id="KW-0472">Membrane</keyword>
<comment type="function">
    <text evidence="8 10 11">Involved in peptidoglycan biosynthesis. Transports lipid-linked peptidoglycan precursors from the inner to the outer leaflet of the cytoplasmic membrane.</text>
</comment>
<keyword evidence="13" id="KW-1185">Reference proteome</keyword>
<evidence type="ECO:0000256" key="2">
    <source>
        <dbReference type="ARBA" id="ARBA00022475"/>
    </source>
</evidence>
<dbReference type="PRINTS" id="PR01806">
    <property type="entry name" value="VIRFACTRMVIN"/>
</dbReference>
<comment type="similarity">
    <text evidence="9 10 11">Belongs to the MurJ/MviN family.</text>
</comment>
<evidence type="ECO:0000313" key="12">
    <source>
        <dbReference type="EMBL" id="MFC3701495.1"/>
    </source>
</evidence>
<dbReference type="NCBIfam" id="TIGR01695">
    <property type="entry name" value="murJ_mviN"/>
    <property type="match status" value="1"/>
</dbReference>
<feature type="transmembrane region" description="Helical" evidence="10">
    <location>
        <begin position="140"/>
        <end position="160"/>
    </location>
</feature>
<feature type="transmembrane region" description="Helical" evidence="10">
    <location>
        <begin position="402"/>
        <end position="426"/>
    </location>
</feature>
<evidence type="ECO:0000256" key="10">
    <source>
        <dbReference type="HAMAP-Rule" id="MF_02078"/>
    </source>
</evidence>
<dbReference type="PANTHER" id="PTHR47019:SF1">
    <property type="entry name" value="LIPID II FLIPPASE MURJ"/>
    <property type="match status" value="1"/>
</dbReference>
<feature type="transmembrane region" description="Helical" evidence="10">
    <location>
        <begin position="235"/>
        <end position="260"/>
    </location>
</feature>
<dbReference type="PANTHER" id="PTHR47019">
    <property type="entry name" value="LIPID II FLIPPASE MURJ"/>
    <property type="match status" value="1"/>
</dbReference>
<keyword evidence="10 11" id="KW-0813">Transport</keyword>
<dbReference type="Pfam" id="PF03023">
    <property type="entry name" value="MurJ"/>
    <property type="match status" value="1"/>
</dbReference>
<dbReference type="PIRSF" id="PIRSF002869">
    <property type="entry name" value="MviN"/>
    <property type="match status" value="1"/>
</dbReference>
<feature type="transmembrane region" description="Helical" evidence="10">
    <location>
        <begin position="312"/>
        <end position="334"/>
    </location>
</feature>
<feature type="transmembrane region" description="Helical" evidence="10">
    <location>
        <begin position="481"/>
        <end position="505"/>
    </location>
</feature>
<evidence type="ECO:0000256" key="1">
    <source>
        <dbReference type="ARBA" id="ARBA00004651"/>
    </source>
</evidence>
<keyword evidence="10" id="KW-0997">Cell inner membrane</keyword>
<keyword evidence="6 10" id="KW-1133">Transmembrane helix</keyword>
<dbReference type="Proteomes" id="UP001595710">
    <property type="component" value="Unassembled WGS sequence"/>
</dbReference>
<feature type="transmembrane region" description="Helical" evidence="10">
    <location>
        <begin position="280"/>
        <end position="300"/>
    </location>
</feature>
<comment type="subcellular location">
    <subcellularLocation>
        <location evidence="10">Cell inner membrane</location>
        <topology evidence="10">Multi-pass membrane protein</topology>
    </subcellularLocation>
    <subcellularLocation>
        <location evidence="1">Cell membrane</location>
        <topology evidence="1">Multi-pass membrane protein</topology>
    </subcellularLocation>
</comment>
<feature type="transmembrane region" description="Helical" evidence="10">
    <location>
        <begin position="167"/>
        <end position="188"/>
    </location>
</feature>
<sequence>MNQPVKKSLLKSSAIVGIATMLSRFLGLARDIVFAALFGTGGAQDAFMVAFKVPNFLRRLFAEGAFNQAFIPVLSEYKQAEGDDSVQKLVTAVQIYLGGVVGLVTLMAMIGSPVVAWLFAAGYHDEPEKLALVSDFLKLTFPYLWFISLTALGSSVLNSYGHFTAPALAPVLLNICLIGSALVLSPLFEVPQTGVGIGVILAGLTQLLFIMPALYKTGVWKPFSWHRQHPGVKKIQLLMLPALFGVSVSQINLLLDTVLATFLQDASVSWLYYSDRLMELPLGIFGIAIATVLLPSLSSLRGEHDTGKFTSTLAWAMVLVLMLGLPAAAALYVLPNELLTLLFQVGKFTVEDVAQSASSLMAYALGLPAFMLIKVLAPAFFARQDTKTPVKVGIQAMVWNMVFNLILFYPLGHVGLALATSLSAWLNAALLAKHLKSLGQLPSRSLLLKPIAKVVTATMVMSVVLLLVLRLPMFIMPEAILGRMGVVASLIAMGGGSYFVALYLLGVRVKHLRHA</sequence>
<feature type="transmembrane region" description="Helical" evidence="10">
    <location>
        <begin position="446"/>
        <end position="469"/>
    </location>
</feature>
<keyword evidence="4 10" id="KW-0133">Cell shape</keyword>
<evidence type="ECO:0000313" key="13">
    <source>
        <dbReference type="Proteomes" id="UP001595710"/>
    </source>
</evidence>
<dbReference type="RefSeq" id="WP_290280795.1">
    <property type="nucleotide sequence ID" value="NZ_JAUFQI010000001.1"/>
</dbReference>
<protein>
    <recommendedName>
        <fullName evidence="10">Probable lipid II flippase MurJ</fullName>
    </recommendedName>
</protein>
<feature type="transmembrane region" description="Helical" evidence="10">
    <location>
        <begin position="95"/>
        <end position="120"/>
    </location>
</feature>
<dbReference type="EMBL" id="JBHRYN010000009">
    <property type="protein sequence ID" value="MFC3701495.1"/>
    <property type="molecule type" value="Genomic_DNA"/>
</dbReference>
<dbReference type="HAMAP" id="MF_02078">
    <property type="entry name" value="MurJ_MviN"/>
    <property type="match status" value="1"/>
</dbReference>
<gene>
    <name evidence="10 12" type="primary">murJ</name>
    <name evidence="12" type="ORF">ACFOND_07605</name>
</gene>
<proteinExistence type="inferred from homology"/>
<feature type="transmembrane region" description="Helical" evidence="10">
    <location>
        <begin position="194"/>
        <end position="215"/>
    </location>
</feature>
<dbReference type="CDD" id="cd13123">
    <property type="entry name" value="MATE_MurJ_like"/>
    <property type="match status" value="1"/>
</dbReference>
<comment type="caution">
    <text evidence="10">Lacks conserved residue(s) required for the propagation of feature annotation.</text>
</comment>
<dbReference type="InterPro" id="IPR051050">
    <property type="entry name" value="Lipid_II_flippase_MurJ/MviN"/>
</dbReference>
<evidence type="ECO:0000256" key="9">
    <source>
        <dbReference type="ARBA" id="ARBA00061532"/>
    </source>
</evidence>
<evidence type="ECO:0000256" key="4">
    <source>
        <dbReference type="ARBA" id="ARBA00022960"/>
    </source>
</evidence>
<reference evidence="13" key="1">
    <citation type="journal article" date="2019" name="Int. J. Syst. Evol. Microbiol.">
        <title>The Global Catalogue of Microorganisms (GCM) 10K type strain sequencing project: providing services to taxonomists for standard genome sequencing and annotation.</title>
        <authorList>
            <consortium name="The Broad Institute Genomics Platform"/>
            <consortium name="The Broad Institute Genome Sequencing Center for Infectious Disease"/>
            <person name="Wu L."/>
            <person name="Ma J."/>
        </authorList>
    </citation>
    <scope>NUCLEOTIDE SEQUENCE [LARGE SCALE GENOMIC DNA]</scope>
    <source>
        <strain evidence="13">CECT 8288</strain>
    </source>
</reference>
<comment type="pathway">
    <text evidence="10">Cell wall biogenesis; peptidoglycan biosynthesis.</text>
</comment>
<evidence type="ECO:0000256" key="7">
    <source>
        <dbReference type="ARBA" id="ARBA00023136"/>
    </source>
</evidence>
<name>A0ABV7WSS0_9GAMM</name>
<keyword evidence="5 10" id="KW-0573">Peptidoglycan synthesis</keyword>
<comment type="caution">
    <text evidence="12">The sequence shown here is derived from an EMBL/GenBank/DDBJ whole genome shotgun (WGS) entry which is preliminary data.</text>
</comment>
<evidence type="ECO:0000256" key="11">
    <source>
        <dbReference type="PIRNR" id="PIRNR002869"/>
    </source>
</evidence>
<evidence type="ECO:0000256" key="6">
    <source>
        <dbReference type="ARBA" id="ARBA00022989"/>
    </source>
</evidence>
<feature type="transmembrane region" description="Helical" evidence="10">
    <location>
        <begin position="360"/>
        <end position="381"/>
    </location>
</feature>
<dbReference type="InterPro" id="IPR004268">
    <property type="entry name" value="MurJ"/>
</dbReference>